<dbReference type="EMBL" id="BARW01024812">
    <property type="protein sequence ID" value="GAI96166.1"/>
    <property type="molecule type" value="Genomic_DNA"/>
</dbReference>
<reference evidence="1" key="1">
    <citation type="journal article" date="2014" name="Front. Microbiol.">
        <title>High frequency of phylogenetically diverse reductive dehalogenase-homologous genes in deep subseafloor sedimentary metagenomes.</title>
        <authorList>
            <person name="Kawai M."/>
            <person name="Futagami T."/>
            <person name="Toyoda A."/>
            <person name="Takaki Y."/>
            <person name="Nishi S."/>
            <person name="Hori S."/>
            <person name="Arai W."/>
            <person name="Tsubouchi T."/>
            <person name="Morono Y."/>
            <person name="Uchiyama I."/>
            <person name="Ito T."/>
            <person name="Fujiyama A."/>
            <person name="Inagaki F."/>
            <person name="Takami H."/>
        </authorList>
    </citation>
    <scope>NUCLEOTIDE SEQUENCE</scope>
    <source>
        <strain evidence="1">Expedition CK06-06</strain>
    </source>
</reference>
<protein>
    <submittedName>
        <fullName evidence="1">Uncharacterized protein</fullName>
    </submittedName>
</protein>
<gene>
    <name evidence="1" type="ORF">S12H4_40820</name>
</gene>
<organism evidence="1">
    <name type="scientific">marine sediment metagenome</name>
    <dbReference type="NCBI Taxonomy" id="412755"/>
    <lineage>
        <taxon>unclassified sequences</taxon>
        <taxon>metagenomes</taxon>
        <taxon>ecological metagenomes</taxon>
    </lineage>
</organism>
<sequence>METEGNELNEEEFIGKMKSKGFDPELIDMGLKVAKNHMRPPEEAYQIGENYIREMAK</sequence>
<evidence type="ECO:0000313" key="1">
    <source>
        <dbReference type="EMBL" id="GAI96166.1"/>
    </source>
</evidence>
<proteinExistence type="predicted"/>
<name>X1TXS0_9ZZZZ</name>
<dbReference type="AlphaFoldDB" id="X1TXS0"/>
<comment type="caution">
    <text evidence="1">The sequence shown here is derived from an EMBL/GenBank/DDBJ whole genome shotgun (WGS) entry which is preliminary data.</text>
</comment>
<accession>X1TXS0</accession>